<proteinExistence type="predicted"/>
<accession>A0A1S2PRD0</accession>
<dbReference type="AlphaFoldDB" id="A0A1S2PRD0"/>
<keyword evidence="2" id="KW-1185">Reference proteome</keyword>
<dbReference type="OrthoDB" id="3472120at2"/>
<sequence length="197" mass="22261">MPHMDDAFTLLRQAVDVLPEEAMAENGQTVADVRKEIELQEWEMALDVLIEIADVHPVSITFWEMLSEAAGQMMLDRSRRWCEWRGWEVEHGTIRATLTLLRADESGRQSAFSGDGQLRPLWDIGHRTADGQQDLNIARLWVEFEPQLGPGETADVRLAPLQPEQWQHLKPGDVITMHEAQPAAGIAEIIEVLPPRA</sequence>
<gene>
    <name evidence="1" type="ORF">BIV23_32910</name>
</gene>
<reference evidence="1 2" key="1">
    <citation type="submission" date="2016-10" db="EMBL/GenBank/DDBJ databases">
        <title>Genome sequence of Streptomyces sp. MUSC 1.</title>
        <authorList>
            <person name="Lee L.-H."/>
            <person name="Ser H.-L."/>
            <person name="Law J.W.-F."/>
        </authorList>
    </citation>
    <scope>NUCLEOTIDE SEQUENCE [LARGE SCALE GENOMIC DNA]</scope>
    <source>
        <strain evidence="1 2">MUSC 1</strain>
    </source>
</reference>
<evidence type="ECO:0000313" key="1">
    <source>
        <dbReference type="EMBL" id="OIJ96349.1"/>
    </source>
</evidence>
<protein>
    <submittedName>
        <fullName evidence="1">Uncharacterized protein</fullName>
    </submittedName>
</protein>
<dbReference type="EMBL" id="MLYO01000062">
    <property type="protein sequence ID" value="OIJ96349.1"/>
    <property type="molecule type" value="Genomic_DNA"/>
</dbReference>
<evidence type="ECO:0000313" key="2">
    <source>
        <dbReference type="Proteomes" id="UP000179642"/>
    </source>
</evidence>
<organism evidence="1 2">
    <name type="scientific">Streptomyces monashensis</name>
    <dbReference type="NCBI Taxonomy" id="1678012"/>
    <lineage>
        <taxon>Bacteria</taxon>
        <taxon>Bacillati</taxon>
        <taxon>Actinomycetota</taxon>
        <taxon>Actinomycetes</taxon>
        <taxon>Kitasatosporales</taxon>
        <taxon>Streptomycetaceae</taxon>
        <taxon>Streptomyces</taxon>
    </lineage>
</organism>
<comment type="caution">
    <text evidence="1">The sequence shown here is derived from an EMBL/GenBank/DDBJ whole genome shotgun (WGS) entry which is preliminary data.</text>
</comment>
<name>A0A1S2PRD0_9ACTN</name>
<dbReference type="Gene3D" id="2.40.30.10">
    <property type="entry name" value="Translation factors"/>
    <property type="match status" value="1"/>
</dbReference>
<dbReference type="Proteomes" id="UP000179642">
    <property type="component" value="Unassembled WGS sequence"/>
</dbReference>